<organism evidence="1 2">
    <name type="scientific">Vibrio marisflavi CECT 7928</name>
    <dbReference type="NCBI Taxonomy" id="634439"/>
    <lineage>
        <taxon>Bacteria</taxon>
        <taxon>Pseudomonadati</taxon>
        <taxon>Pseudomonadota</taxon>
        <taxon>Gammaproteobacteria</taxon>
        <taxon>Vibrionales</taxon>
        <taxon>Vibrionaceae</taxon>
        <taxon>Vibrio</taxon>
    </lineage>
</organism>
<evidence type="ECO:0000313" key="2">
    <source>
        <dbReference type="Proteomes" id="UP000838748"/>
    </source>
</evidence>
<gene>
    <name evidence="1" type="ORF">VMF7928_00072</name>
</gene>
<sequence>MDVNTVQKLALSTEKVSQDMAEPHPDQVAMFNQMMNPATTPSAGETIVSSIQQQGVQIESAMQHLKVESMHQLTPERMLTTQLNIVQSVVMVELVAKTAGSAAQSINKLTSMQ</sequence>
<evidence type="ECO:0000313" key="1">
    <source>
        <dbReference type="EMBL" id="CAH0535961.1"/>
    </source>
</evidence>
<reference evidence="1" key="1">
    <citation type="submission" date="2021-11" db="EMBL/GenBank/DDBJ databases">
        <authorList>
            <person name="Rodrigo-Torres L."/>
            <person name="Arahal R. D."/>
            <person name="Lucena T."/>
        </authorList>
    </citation>
    <scope>NUCLEOTIDE SEQUENCE</scope>
    <source>
        <strain evidence="1">CECT 7928</strain>
    </source>
</reference>
<protein>
    <recommendedName>
        <fullName evidence="3">EscI/YscI/HrpB family type III secretion system inner rod protein</fullName>
    </recommendedName>
</protein>
<dbReference type="NCBIfam" id="TIGR02497">
    <property type="entry name" value="yscI_hrpB_dom"/>
    <property type="match status" value="1"/>
</dbReference>
<evidence type="ECO:0008006" key="3">
    <source>
        <dbReference type="Google" id="ProtNLM"/>
    </source>
</evidence>
<accession>A0ABM8ZYQ8</accession>
<comment type="caution">
    <text evidence="1">The sequence shown here is derived from an EMBL/GenBank/DDBJ whole genome shotgun (WGS) entry which is preliminary data.</text>
</comment>
<dbReference type="EMBL" id="CAKLDM010000001">
    <property type="protein sequence ID" value="CAH0535961.1"/>
    <property type="molecule type" value="Genomic_DNA"/>
</dbReference>
<proteinExistence type="predicted"/>
<dbReference type="RefSeq" id="WP_237359491.1">
    <property type="nucleotide sequence ID" value="NZ_CAKLDM010000001.1"/>
</dbReference>
<dbReference type="Proteomes" id="UP000838748">
    <property type="component" value="Unassembled WGS sequence"/>
</dbReference>
<name>A0ABM8ZYQ8_9VIBR</name>
<dbReference type="Pfam" id="PF17001">
    <property type="entry name" value="T3SS_basalb_I"/>
    <property type="match status" value="1"/>
</dbReference>
<keyword evidence="2" id="KW-1185">Reference proteome</keyword>
<dbReference type="InterPro" id="IPR012670">
    <property type="entry name" value="T3SS_YscI/HrpB"/>
</dbReference>